<name>A0A9D2BPU2_9BACT</name>
<comment type="caution">
    <text evidence="2">The sequence shown here is derived from an EMBL/GenBank/DDBJ whole genome shotgun (WGS) entry which is preliminary data.</text>
</comment>
<dbReference type="InterPro" id="IPR052930">
    <property type="entry name" value="TA_antitoxin_MntA"/>
</dbReference>
<feature type="domain" description="Polymerase beta nucleotidyltransferase" evidence="1">
    <location>
        <begin position="22"/>
        <end position="109"/>
    </location>
</feature>
<protein>
    <submittedName>
        <fullName evidence="2">Nucleotidyltransferase domain-containing protein</fullName>
    </submittedName>
</protein>
<dbReference type="EMBL" id="DXEN01000033">
    <property type="protein sequence ID" value="HIX85962.1"/>
    <property type="molecule type" value="Genomic_DNA"/>
</dbReference>
<dbReference type="AlphaFoldDB" id="A0A9D2BPU2"/>
<reference evidence="2" key="2">
    <citation type="submission" date="2021-04" db="EMBL/GenBank/DDBJ databases">
        <authorList>
            <person name="Gilroy R."/>
        </authorList>
    </citation>
    <scope>NUCLEOTIDE SEQUENCE</scope>
    <source>
        <strain evidence="2">ChiHecec2B26-12326</strain>
    </source>
</reference>
<dbReference type="Pfam" id="PF18765">
    <property type="entry name" value="Polbeta"/>
    <property type="match status" value="1"/>
</dbReference>
<dbReference type="Gene3D" id="3.30.460.10">
    <property type="entry name" value="Beta Polymerase, domain 2"/>
    <property type="match status" value="1"/>
</dbReference>
<gene>
    <name evidence="2" type="ORF">H9848_05075</name>
</gene>
<accession>A0A9D2BPU2</accession>
<evidence type="ECO:0000259" key="1">
    <source>
        <dbReference type="Pfam" id="PF18765"/>
    </source>
</evidence>
<sequence>MVESANVKEGILGLSPRHMEIIQQILKRCAPVSTAVIFGSRAKGTYKSASDIDLAIKGTTIGKNDVATLREAFEESLLPFFVDVISYDSIQNQALKEHIDRVGIPIYQR</sequence>
<dbReference type="PANTHER" id="PTHR43852:SF3">
    <property type="entry name" value="NUCLEOTIDYLTRANSFERASE"/>
    <property type="match status" value="1"/>
</dbReference>
<proteinExistence type="predicted"/>
<dbReference type="InterPro" id="IPR041633">
    <property type="entry name" value="Polbeta"/>
</dbReference>
<evidence type="ECO:0000313" key="2">
    <source>
        <dbReference type="EMBL" id="HIX85962.1"/>
    </source>
</evidence>
<dbReference type="Proteomes" id="UP000823847">
    <property type="component" value="Unassembled WGS sequence"/>
</dbReference>
<dbReference type="CDD" id="cd05403">
    <property type="entry name" value="NT_KNTase_like"/>
    <property type="match status" value="1"/>
</dbReference>
<dbReference type="PANTHER" id="PTHR43852">
    <property type="entry name" value="NUCLEOTIDYLTRANSFERASE"/>
    <property type="match status" value="1"/>
</dbReference>
<dbReference type="SUPFAM" id="SSF81301">
    <property type="entry name" value="Nucleotidyltransferase"/>
    <property type="match status" value="1"/>
</dbReference>
<organism evidence="2 3">
    <name type="scientific">Candidatus Parabacteroides intestinigallinarum</name>
    <dbReference type="NCBI Taxonomy" id="2838722"/>
    <lineage>
        <taxon>Bacteria</taxon>
        <taxon>Pseudomonadati</taxon>
        <taxon>Bacteroidota</taxon>
        <taxon>Bacteroidia</taxon>
        <taxon>Bacteroidales</taxon>
        <taxon>Tannerellaceae</taxon>
        <taxon>Parabacteroides</taxon>
    </lineage>
</organism>
<evidence type="ECO:0000313" key="3">
    <source>
        <dbReference type="Proteomes" id="UP000823847"/>
    </source>
</evidence>
<reference evidence="2" key="1">
    <citation type="journal article" date="2021" name="PeerJ">
        <title>Extensive microbial diversity within the chicken gut microbiome revealed by metagenomics and culture.</title>
        <authorList>
            <person name="Gilroy R."/>
            <person name="Ravi A."/>
            <person name="Getino M."/>
            <person name="Pursley I."/>
            <person name="Horton D.L."/>
            <person name="Alikhan N.F."/>
            <person name="Baker D."/>
            <person name="Gharbi K."/>
            <person name="Hall N."/>
            <person name="Watson M."/>
            <person name="Adriaenssens E.M."/>
            <person name="Foster-Nyarko E."/>
            <person name="Jarju S."/>
            <person name="Secka A."/>
            <person name="Antonio M."/>
            <person name="Oren A."/>
            <person name="Chaudhuri R.R."/>
            <person name="La Ragione R."/>
            <person name="Hildebrand F."/>
            <person name="Pallen M.J."/>
        </authorList>
    </citation>
    <scope>NUCLEOTIDE SEQUENCE</scope>
    <source>
        <strain evidence="2">ChiHecec2B26-12326</strain>
    </source>
</reference>
<dbReference type="InterPro" id="IPR043519">
    <property type="entry name" value="NT_sf"/>
</dbReference>